<evidence type="ECO:0000313" key="1">
    <source>
        <dbReference type="EMBL" id="KAF2812507.1"/>
    </source>
</evidence>
<dbReference type="GeneID" id="54454761"/>
<dbReference type="AlphaFoldDB" id="A0A6A6YX67"/>
<dbReference type="Proteomes" id="UP000504636">
    <property type="component" value="Unplaced"/>
</dbReference>
<protein>
    <submittedName>
        <fullName evidence="1 3">Uncharacterized protein</fullName>
    </submittedName>
</protein>
<reference evidence="1 3" key="1">
    <citation type="journal article" date="2020" name="Stud. Mycol.">
        <title>101 Dothideomycetes genomes: a test case for predicting lifestyles and emergence of pathogens.</title>
        <authorList>
            <person name="Haridas S."/>
            <person name="Albert R."/>
            <person name="Binder M."/>
            <person name="Bloem J."/>
            <person name="Labutti K."/>
            <person name="Salamov A."/>
            <person name="Andreopoulos B."/>
            <person name="Baker S."/>
            <person name="Barry K."/>
            <person name="Bills G."/>
            <person name="Bluhm B."/>
            <person name="Cannon C."/>
            <person name="Castanera R."/>
            <person name="Culley D."/>
            <person name="Daum C."/>
            <person name="Ezra D."/>
            <person name="Gonzalez J."/>
            <person name="Henrissat B."/>
            <person name="Kuo A."/>
            <person name="Liang C."/>
            <person name="Lipzen A."/>
            <person name="Lutzoni F."/>
            <person name="Magnuson J."/>
            <person name="Mondo S."/>
            <person name="Nolan M."/>
            <person name="Ohm R."/>
            <person name="Pangilinan J."/>
            <person name="Park H.-J."/>
            <person name="Ramirez L."/>
            <person name="Alfaro M."/>
            <person name="Sun H."/>
            <person name="Tritt A."/>
            <person name="Yoshinaga Y."/>
            <person name="Zwiers L.-H."/>
            <person name="Turgeon B."/>
            <person name="Goodwin S."/>
            <person name="Spatafora J."/>
            <person name="Crous P."/>
            <person name="Grigoriev I."/>
        </authorList>
    </citation>
    <scope>NUCLEOTIDE SEQUENCE</scope>
    <source>
        <strain evidence="1 3">CBS 304.34</strain>
    </source>
</reference>
<organism evidence="1">
    <name type="scientific">Mytilinidion resinicola</name>
    <dbReference type="NCBI Taxonomy" id="574789"/>
    <lineage>
        <taxon>Eukaryota</taxon>
        <taxon>Fungi</taxon>
        <taxon>Dikarya</taxon>
        <taxon>Ascomycota</taxon>
        <taxon>Pezizomycotina</taxon>
        <taxon>Dothideomycetes</taxon>
        <taxon>Pleosporomycetidae</taxon>
        <taxon>Mytilinidiales</taxon>
        <taxon>Mytilinidiaceae</taxon>
        <taxon>Mytilinidion</taxon>
    </lineage>
</organism>
<gene>
    <name evidence="1 3" type="ORF">BDZ99DRAFT_268216</name>
</gene>
<keyword evidence="2" id="KW-1185">Reference proteome</keyword>
<name>A0A6A6YX67_9PEZI</name>
<accession>A0A6A6YX67</accession>
<reference evidence="3" key="3">
    <citation type="submission" date="2025-04" db="UniProtKB">
        <authorList>
            <consortium name="RefSeq"/>
        </authorList>
    </citation>
    <scope>IDENTIFICATION</scope>
    <source>
        <strain evidence="3">CBS 304.34</strain>
    </source>
</reference>
<reference evidence="3" key="2">
    <citation type="submission" date="2020-04" db="EMBL/GenBank/DDBJ databases">
        <authorList>
            <consortium name="NCBI Genome Project"/>
        </authorList>
    </citation>
    <scope>NUCLEOTIDE SEQUENCE</scope>
    <source>
        <strain evidence="3">CBS 304.34</strain>
    </source>
</reference>
<evidence type="ECO:0000313" key="3">
    <source>
        <dbReference type="RefSeq" id="XP_033579471.1"/>
    </source>
</evidence>
<sequence>MLFLFFSRVVFASLLPCKPLLRLPHPFPLLVPPQPQPYAPPLCPFPRLYLFICLPHPPLLVHLVHHRPMRPPSAAVLLAQPIQPSLSELFMNPSQL</sequence>
<dbReference type="EMBL" id="MU003697">
    <property type="protein sequence ID" value="KAF2812507.1"/>
    <property type="molecule type" value="Genomic_DNA"/>
</dbReference>
<dbReference type="RefSeq" id="XP_033579471.1">
    <property type="nucleotide sequence ID" value="XM_033713868.1"/>
</dbReference>
<proteinExistence type="predicted"/>
<evidence type="ECO:0000313" key="2">
    <source>
        <dbReference type="Proteomes" id="UP000504636"/>
    </source>
</evidence>